<keyword evidence="3 4" id="KW-0378">Hydrolase</keyword>
<reference evidence="7 8" key="1">
    <citation type="journal article" date="2009" name="Stand. Genomic Sci.">
        <title>Complete genome sequence of Dyadobacter fermentans type strain (NS114).</title>
        <authorList>
            <person name="Lang E."/>
            <person name="Lapidus A."/>
            <person name="Chertkov O."/>
            <person name="Brettin T."/>
            <person name="Detter J.C."/>
            <person name="Han C."/>
            <person name="Copeland A."/>
            <person name="Glavina Del Rio T."/>
            <person name="Nolan M."/>
            <person name="Chen F."/>
            <person name="Lucas S."/>
            <person name="Tice H."/>
            <person name="Cheng J.F."/>
            <person name="Land M."/>
            <person name="Hauser L."/>
            <person name="Chang Y.J."/>
            <person name="Jeffries C.D."/>
            <person name="Kopitz M."/>
            <person name="Bruce D."/>
            <person name="Goodwin L."/>
            <person name="Pitluck S."/>
            <person name="Ovchinnikova G."/>
            <person name="Pati A."/>
            <person name="Ivanova N."/>
            <person name="Mavrommatis K."/>
            <person name="Chen A."/>
            <person name="Palaniappan K."/>
            <person name="Chain P."/>
            <person name="Bristow J."/>
            <person name="Eisen J.A."/>
            <person name="Markowitz V."/>
            <person name="Hugenholtz P."/>
            <person name="Goker M."/>
            <person name="Rohde M."/>
            <person name="Kyrpides N.C."/>
            <person name="Klenk H.P."/>
        </authorList>
    </citation>
    <scope>NUCLEOTIDE SEQUENCE [LARGE SCALE GENOMIC DNA]</scope>
    <source>
        <strain evidence="8">ATCC 700827 / DSM 18053 / CIP 107007 / KCTC 52180 / NS114</strain>
    </source>
</reference>
<dbReference type="GO" id="GO:0016020">
    <property type="term" value="C:membrane"/>
    <property type="evidence" value="ECO:0007669"/>
    <property type="project" value="GOC"/>
</dbReference>
<dbReference type="CAZy" id="GH30">
    <property type="family name" value="Glycoside Hydrolase Family 30"/>
</dbReference>
<keyword evidence="2" id="KW-0732">Signal</keyword>
<name>C6VWP1_DYAFD</name>
<dbReference type="KEGG" id="dfe:Dfer_5601"/>
<dbReference type="PANTHER" id="PTHR11069:SF23">
    <property type="entry name" value="LYSOSOMAL ACID GLUCOSYLCERAMIDASE"/>
    <property type="match status" value="1"/>
</dbReference>
<evidence type="ECO:0000256" key="1">
    <source>
        <dbReference type="ARBA" id="ARBA00005382"/>
    </source>
</evidence>
<protein>
    <submittedName>
        <fullName evidence="7">Glucan endo-1,6-beta-glucosidase</fullName>
        <ecNumber evidence="7">3.2.1.75</ecNumber>
    </submittedName>
</protein>
<dbReference type="InterPro" id="IPR033453">
    <property type="entry name" value="Glyco_hydro_30_TIM-barrel"/>
</dbReference>
<dbReference type="GO" id="GO:0006680">
    <property type="term" value="P:glucosylceramide catabolic process"/>
    <property type="evidence" value="ECO:0007669"/>
    <property type="project" value="TreeGrafter"/>
</dbReference>
<dbReference type="EMBL" id="CP001619">
    <property type="protein sequence ID" value="ACT96791.1"/>
    <property type="molecule type" value="Genomic_DNA"/>
</dbReference>
<evidence type="ECO:0000313" key="8">
    <source>
        <dbReference type="Proteomes" id="UP000002011"/>
    </source>
</evidence>
<evidence type="ECO:0000259" key="6">
    <source>
        <dbReference type="Pfam" id="PF17189"/>
    </source>
</evidence>
<dbReference type="InterPro" id="IPR017853">
    <property type="entry name" value="GH"/>
</dbReference>
<dbReference type="SUPFAM" id="SSF51445">
    <property type="entry name" value="(Trans)glycosidases"/>
    <property type="match status" value="1"/>
</dbReference>
<proteinExistence type="inferred from homology"/>
<gene>
    <name evidence="7" type="ordered locus">Dfer_5601</name>
</gene>
<dbReference type="GO" id="GO:0046557">
    <property type="term" value="F:glucan endo-1,6-beta-glucosidase activity"/>
    <property type="evidence" value="ECO:0007669"/>
    <property type="project" value="UniProtKB-EC"/>
</dbReference>
<evidence type="ECO:0000256" key="2">
    <source>
        <dbReference type="ARBA" id="ARBA00022729"/>
    </source>
</evidence>
<evidence type="ECO:0000313" key="7">
    <source>
        <dbReference type="EMBL" id="ACT96791.1"/>
    </source>
</evidence>
<feature type="domain" description="Glycosyl hydrolase family 30 TIM-barrel" evidence="5">
    <location>
        <begin position="106"/>
        <end position="437"/>
    </location>
</feature>
<organism evidence="7 8">
    <name type="scientific">Dyadobacter fermentans (strain ATCC 700827 / DSM 18053 / CIP 107007 / KCTC 52180 / NS114)</name>
    <dbReference type="NCBI Taxonomy" id="471854"/>
    <lineage>
        <taxon>Bacteria</taxon>
        <taxon>Pseudomonadati</taxon>
        <taxon>Bacteroidota</taxon>
        <taxon>Cytophagia</taxon>
        <taxon>Cytophagales</taxon>
        <taxon>Spirosomataceae</taxon>
        <taxon>Dyadobacter</taxon>
    </lineage>
</organism>
<dbReference type="Proteomes" id="UP000002011">
    <property type="component" value="Chromosome"/>
</dbReference>
<dbReference type="EC" id="3.2.1.75" evidence="7"/>
<feature type="domain" description="Glycosyl hydrolase family 30 beta sandwich" evidence="6">
    <location>
        <begin position="440"/>
        <end position="502"/>
    </location>
</feature>
<dbReference type="STRING" id="471854.Dfer_5601"/>
<dbReference type="Gene3D" id="2.60.40.1180">
    <property type="entry name" value="Golgi alpha-mannosidase II"/>
    <property type="match status" value="1"/>
</dbReference>
<dbReference type="InterPro" id="IPR001139">
    <property type="entry name" value="Glyco_hydro_30"/>
</dbReference>
<dbReference type="InterPro" id="IPR033452">
    <property type="entry name" value="GH30_C"/>
</dbReference>
<evidence type="ECO:0000256" key="3">
    <source>
        <dbReference type="ARBA" id="ARBA00022801"/>
    </source>
</evidence>
<accession>C6VWP1</accession>
<dbReference type="PANTHER" id="PTHR11069">
    <property type="entry name" value="GLUCOSYLCERAMIDASE"/>
    <property type="match status" value="1"/>
</dbReference>
<dbReference type="GO" id="GO:0004348">
    <property type="term" value="F:glucosylceramidase activity"/>
    <property type="evidence" value="ECO:0007669"/>
    <property type="project" value="InterPro"/>
</dbReference>
<keyword evidence="4 7" id="KW-0326">Glycosidase</keyword>
<dbReference type="SUPFAM" id="SSF51011">
    <property type="entry name" value="Glycosyl hydrolase domain"/>
    <property type="match status" value="1"/>
</dbReference>
<keyword evidence="8" id="KW-1185">Reference proteome</keyword>
<dbReference type="Pfam" id="PF17189">
    <property type="entry name" value="Glyco_hydro_30C"/>
    <property type="match status" value="1"/>
</dbReference>
<dbReference type="HOGENOM" id="CLU_014379_3_1_10"/>
<evidence type="ECO:0000256" key="4">
    <source>
        <dbReference type="RuleBase" id="RU361188"/>
    </source>
</evidence>
<sequence>MVRVFRQPFTGMAWLFLYIMKRNVIATFTWLGFALMSCSAETPEESNNPAPADTTAANKVAVWVTNGTQGKLLKSEQPLSIVKAGTVSPAANLINIDFSTKLQEMEGFGAALTGSSAYLIQQKLNASQRENLLKDLFDPNTGIGMSYLRVTMGASDFSLEDFTYNDLPAGQTDAALSKFSIAKDQADLIPVLKSVLALQPSIRIMATPWSAPAWMKTSGKLAGGSLKPEWYGAYAQYFKKYLDAYQKEGITIDAISVQNEPLHEAAYPSMGMDSAAQGNFIKNHLGPLFEANAIRTKILLYDHNWDRPGYPISILNDPQASRYVAGSAFHAYGGNVSAMSEVHDRFPDKGLYFTEISGGRWATNFSDNLKWNMSNIFIGTANNWSKNALLWNIALDENDGPKNKGCDNCRGVVTIASNGSITKNVEYYTIAHMSKFVRPGAFRVQTDRLSASSQLEHVAFLNPDGSKVLVILNQGADNRKFTVAVGKNQYSYTIDPNAVATLVWK</sequence>
<dbReference type="AlphaFoldDB" id="C6VWP1"/>
<dbReference type="InterPro" id="IPR013780">
    <property type="entry name" value="Glyco_hydro_b"/>
</dbReference>
<dbReference type="eggNOG" id="COG5520">
    <property type="taxonomic scope" value="Bacteria"/>
</dbReference>
<evidence type="ECO:0000259" key="5">
    <source>
        <dbReference type="Pfam" id="PF02055"/>
    </source>
</evidence>
<comment type="similarity">
    <text evidence="1 4">Belongs to the glycosyl hydrolase 30 family.</text>
</comment>
<dbReference type="Pfam" id="PF02055">
    <property type="entry name" value="Glyco_hydro_30"/>
    <property type="match status" value="1"/>
</dbReference>
<dbReference type="Gene3D" id="3.20.20.80">
    <property type="entry name" value="Glycosidases"/>
    <property type="match status" value="1"/>
</dbReference>